<gene>
    <name evidence="3" type="primary">PGBD4</name>
    <name evidence="3" type="ORF">NPIL_421721</name>
</gene>
<dbReference type="Pfam" id="PF13843">
    <property type="entry name" value="DDE_Tnp_1_7"/>
    <property type="match status" value="1"/>
</dbReference>
<organism evidence="3 4">
    <name type="scientific">Nephila pilipes</name>
    <name type="common">Giant wood spider</name>
    <name type="synonym">Nephila maculata</name>
    <dbReference type="NCBI Taxonomy" id="299642"/>
    <lineage>
        <taxon>Eukaryota</taxon>
        <taxon>Metazoa</taxon>
        <taxon>Ecdysozoa</taxon>
        <taxon>Arthropoda</taxon>
        <taxon>Chelicerata</taxon>
        <taxon>Arachnida</taxon>
        <taxon>Araneae</taxon>
        <taxon>Araneomorphae</taxon>
        <taxon>Entelegynae</taxon>
        <taxon>Araneoidea</taxon>
        <taxon>Nephilidae</taxon>
        <taxon>Nephila</taxon>
    </lineage>
</organism>
<evidence type="ECO:0000259" key="2">
    <source>
        <dbReference type="Pfam" id="PF13843"/>
    </source>
</evidence>
<proteinExistence type="predicted"/>
<dbReference type="InterPro" id="IPR032718">
    <property type="entry name" value="PGBD4_Znf_C"/>
</dbReference>
<evidence type="ECO:0000259" key="1">
    <source>
        <dbReference type="Pfam" id="PF13842"/>
    </source>
</evidence>
<dbReference type="PANTHER" id="PTHR46599:SF3">
    <property type="entry name" value="PIGGYBAC TRANSPOSABLE ELEMENT-DERIVED PROTEIN 4"/>
    <property type="match status" value="1"/>
</dbReference>
<dbReference type="EMBL" id="BMAW01014055">
    <property type="protein sequence ID" value="GFT37273.1"/>
    <property type="molecule type" value="Genomic_DNA"/>
</dbReference>
<dbReference type="Pfam" id="PF13842">
    <property type="entry name" value="zf-Tnp_2"/>
    <property type="match status" value="1"/>
</dbReference>
<dbReference type="InterPro" id="IPR029526">
    <property type="entry name" value="PGBD"/>
</dbReference>
<feature type="domain" description="PiggyBac transposable element-derived protein" evidence="2">
    <location>
        <begin position="78"/>
        <end position="430"/>
    </location>
</feature>
<feature type="domain" description="PiggyBac transposable element-derived protein 4 C-terminal zinc-finger" evidence="1">
    <location>
        <begin position="491"/>
        <end position="536"/>
    </location>
</feature>
<sequence>MMQNISDTDSETDSDSSDYSVDKELYLFNDDEDFSDACMPSTSRFFTSSWSSTIGNLVQLPFKALSGLKIDDSVEKEIDFFRRFFDDATMELIVEETNLYQMIRYSVDVTGPTSTNYLPVSVDEMFAFLALTILMGIIKKPRIKMYFSTNPLIATPFFNSVMSRDRYIEILRCLHFSNDDAKKIGKLQPVLSKIIANFKSAYTPERNISIDESLLLQKDRLGFRQHVPTKRSRYGIKLYKLCESISGYIYNFIVYTGKETELKETSGLLRERVVKSLLEDLSGQGYHLYIDDLFVSPSLVEELFRLGTNTCGTVMKRREGMPANFPPPNMKLGEMLVLQKMNLNLIAFKDRRELLIISTMHDSNKCDTGKKERLTGNPIMKPKCVVDYNKNMRGVDLSNAVITHYPSFMKTVKWYKKLFFNIMDMAIFNANILFNKKHQSNLPLLNYRLNLVNQIISRFSSNVNVIPKPTGVLSPFRLTERHFPSFCSDESAKKVRRRCFVCSHSRKNPPKRQMSYYECKDCNVGLCVDPCFEIYHSKNEF</sequence>
<accession>A0A8X6NYB2</accession>
<dbReference type="OrthoDB" id="6435846at2759"/>
<comment type="caution">
    <text evidence="3">The sequence shown here is derived from an EMBL/GenBank/DDBJ whole genome shotgun (WGS) entry which is preliminary data.</text>
</comment>
<name>A0A8X6NYB2_NEPPI</name>
<protein>
    <submittedName>
        <fullName evidence="3">PiggyBac transposable element-derived protein 4</fullName>
    </submittedName>
</protein>
<evidence type="ECO:0000313" key="3">
    <source>
        <dbReference type="EMBL" id="GFT37273.1"/>
    </source>
</evidence>
<dbReference type="PANTHER" id="PTHR46599">
    <property type="entry name" value="PIGGYBAC TRANSPOSABLE ELEMENT-DERIVED PROTEIN 4"/>
    <property type="match status" value="1"/>
</dbReference>
<evidence type="ECO:0000313" key="4">
    <source>
        <dbReference type="Proteomes" id="UP000887013"/>
    </source>
</evidence>
<reference evidence="3" key="1">
    <citation type="submission" date="2020-08" db="EMBL/GenBank/DDBJ databases">
        <title>Multicomponent nature underlies the extraordinary mechanical properties of spider dragline silk.</title>
        <authorList>
            <person name="Kono N."/>
            <person name="Nakamura H."/>
            <person name="Mori M."/>
            <person name="Yoshida Y."/>
            <person name="Ohtoshi R."/>
            <person name="Malay A.D."/>
            <person name="Moran D.A.P."/>
            <person name="Tomita M."/>
            <person name="Numata K."/>
            <person name="Arakawa K."/>
        </authorList>
    </citation>
    <scope>NUCLEOTIDE SEQUENCE</scope>
</reference>
<keyword evidence="4" id="KW-1185">Reference proteome</keyword>
<dbReference type="AlphaFoldDB" id="A0A8X6NYB2"/>
<dbReference type="Proteomes" id="UP000887013">
    <property type="component" value="Unassembled WGS sequence"/>
</dbReference>